<feature type="region of interest" description="Disordered" evidence="5">
    <location>
        <begin position="248"/>
        <end position="271"/>
    </location>
</feature>
<evidence type="ECO:0000256" key="3">
    <source>
        <dbReference type="ARBA" id="ARBA00023175"/>
    </source>
</evidence>
<keyword evidence="7" id="KW-1185">Reference proteome</keyword>
<keyword evidence="1" id="KW-0243">Dynein</keyword>
<dbReference type="GO" id="GO:0045504">
    <property type="term" value="F:dynein heavy chain binding"/>
    <property type="evidence" value="ECO:0007669"/>
    <property type="project" value="TreeGrafter"/>
</dbReference>
<dbReference type="GO" id="GO:0030286">
    <property type="term" value="C:dynein complex"/>
    <property type="evidence" value="ECO:0007669"/>
    <property type="project" value="UniProtKB-KW"/>
</dbReference>
<evidence type="ECO:0000313" key="6">
    <source>
        <dbReference type="EMBL" id="CUI12832.1"/>
    </source>
</evidence>
<dbReference type="EMBL" id="CYKH01000298">
    <property type="protein sequence ID" value="CUI12832.1"/>
    <property type="molecule type" value="Genomic_DNA"/>
</dbReference>
<dbReference type="InterPro" id="IPR019347">
    <property type="entry name" value="Axonemal_dynein_light_chain"/>
</dbReference>
<protein>
    <submittedName>
        <fullName evidence="6">Dynein arm light chain, putative</fullName>
    </submittedName>
</protein>
<dbReference type="AlphaFoldDB" id="A0A0S4KG80"/>
<evidence type="ECO:0000256" key="4">
    <source>
        <dbReference type="ARBA" id="ARBA00038114"/>
    </source>
</evidence>
<comment type="similarity">
    <text evidence="4">Belongs to the inner dynein arm light chain family.</text>
</comment>
<dbReference type="GO" id="GO:0005930">
    <property type="term" value="C:axoneme"/>
    <property type="evidence" value="ECO:0007669"/>
    <property type="project" value="TreeGrafter"/>
</dbReference>
<proteinExistence type="inferred from homology"/>
<dbReference type="VEuPathDB" id="TriTrypDB:BSAL_61350"/>
<keyword evidence="2" id="KW-0175">Coiled coil</keyword>
<dbReference type="PANTHER" id="PTHR13183">
    <property type="entry name" value="AXONEMAL INNER ARM DYNEIN LIGHT CHAIN 28"/>
    <property type="match status" value="1"/>
</dbReference>
<dbReference type="Proteomes" id="UP000051952">
    <property type="component" value="Unassembled WGS sequence"/>
</dbReference>
<keyword evidence="3" id="KW-0505">Motor protein</keyword>
<name>A0A0S4KG80_BODSA</name>
<evidence type="ECO:0000256" key="2">
    <source>
        <dbReference type="ARBA" id="ARBA00023054"/>
    </source>
</evidence>
<evidence type="ECO:0000256" key="1">
    <source>
        <dbReference type="ARBA" id="ARBA00023017"/>
    </source>
</evidence>
<dbReference type="PANTHER" id="PTHR13183:SF0">
    <property type="entry name" value="AXONEMAL DYNEIN LIGHT INTERMEDIATE POLYPEPTIDE 1"/>
    <property type="match status" value="1"/>
</dbReference>
<accession>A0A0S4KG80</accession>
<organism evidence="6 7">
    <name type="scientific">Bodo saltans</name>
    <name type="common">Flagellated protozoan</name>
    <dbReference type="NCBI Taxonomy" id="75058"/>
    <lineage>
        <taxon>Eukaryota</taxon>
        <taxon>Discoba</taxon>
        <taxon>Euglenozoa</taxon>
        <taxon>Kinetoplastea</taxon>
        <taxon>Metakinetoplastina</taxon>
        <taxon>Eubodonida</taxon>
        <taxon>Bodonidae</taxon>
        <taxon>Bodo</taxon>
    </lineage>
</organism>
<gene>
    <name evidence="6" type="ORF">BSAL_61350</name>
</gene>
<dbReference type="Pfam" id="PF10211">
    <property type="entry name" value="Ax_dynein_light"/>
    <property type="match status" value="1"/>
</dbReference>
<evidence type="ECO:0000313" key="7">
    <source>
        <dbReference type="Proteomes" id="UP000051952"/>
    </source>
</evidence>
<reference evidence="7" key="1">
    <citation type="submission" date="2015-09" db="EMBL/GenBank/DDBJ databases">
        <authorList>
            <consortium name="Pathogen Informatics"/>
        </authorList>
    </citation>
    <scope>NUCLEOTIDE SEQUENCE [LARGE SCALE GENOMIC DNA]</scope>
    <source>
        <strain evidence="7">Lake Konstanz</strain>
    </source>
</reference>
<sequence>MINEQDAAGPLRNDEDLDDSWAEVPAEGQGEGVMHSELVPHTGGAAYTNGGMVEVDHEDAIQRLLAEAYDQLPQTLLNMDDPIRLQLPLKATEQDRVDALAPFLSPLIQSQADIISDRPVVTSTDKILNAVLPPRTFSVYDEANDTTLDFVQCVRKQQASRRELDELRQMFDFKLKECKARMIGICPVRTAMFDMLGDELLRQVTIDQPERGLLLRRIRDESKMTLDAYQSLHGASTQYGARKLAAMHPCHDASRSRSPPTANATMKRRHS</sequence>
<evidence type="ECO:0000256" key="5">
    <source>
        <dbReference type="SAM" id="MobiDB-lite"/>
    </source>
</evidence>